<organism evidence="4 5">
    <name type="scientific">Leptomonas seymouri</name>
    <dbReference type="NCBI Taxonomy" id="5684"/>
    <lineage>
        <taxon>Eukaryota</taxon>
        <taxon>Discoba</taxon>
        <taxon>Euglenozoa</taxon>
        <taxon>Kinetoplastea</taxon>
        <taxon>Metakinetoplastina</taxon>
        <taxon>Trypanosomatida</taxon>
        <taxon>Trypanosomatidae</taxon>
        <taxon>Leishmaniinae</taxon>
        <taxon>Leptomonas</taxon>
    </lineage>
</organism>
<evidence type="ECO:0000313" key="5">
    <source>
        <dbReference type="Proteomes" id="UP000038009"/>
    </source>
</evidence>
<keyword evidence="2" id="KW-0812">Transmembrane</keyword>
<sequence>MRPTRRCYCANLRTLGLDSTRQHTAAEIKSAFVEKAKSTHPDAGGDATRFRQLKDAYDALRGIGAAEGEATVTQPSSPDPHQDAASARTQQSRHPHIFVEQHNDGAEAPPSEGGTWDYGSGTRYANNSTRSFYRPYLSNYFDPSATGFTRKEVARAELAMRLHLLRRVLWNCLIYGSALYLLYVYAPLHVGRPSTDYGVSGEDRERGRGKRELWQRQPHLQAHWSDTQKAHSLDEWSSRSPDGGFVATNGHRVLFNEVSAAPSGAVVAASVTAAPLKVVQNTPLLLSSPETYCDMADEDAEFD</sequence>
<dbReference type="CDD" id="cd06257">
    <property type="entry name" value="DnaJ"/>
    <property type="match status" value="1"/>
</dbReference>
<dbReference type="Proteomes" id="UP000038009">
    <property type="component" value="Unassembled WGS sequence"/>
</dbReference>
<dbReference type="VEuPathDB" id="TriTrypDB:Lsey_0007_0510"/>
<dbReference type="Gene3D" id="1.10.287.110">
    <property type="entry name" value="DnaJ domain"/>
    <property type="match status" value="1"/>
</dbReference>
<name>A0A0N1I1W6_LEPSE</name>
<feature type="transmembrane region" description="Helical" evidence="2">
    <location>
        <begin position="168"/>
        <end position="186"/>
    </location>
</feature>
<protein>
    <recommendedName>
        <fullName evidence="3">J domain-containing protein</fullName>
    </recommendedName>
</protein>
<feature type="region of interest" description="Disordered" evidence="1">
    <location>
        <begin position="69"/>
        <end position="92"/>
    </location>
</feature>
<keyword evidence="2" id="KW-1133">Transmembrane helix</keyword>
<evidence type="ECO:0000256" key="2">
    <source>
        <dbReference type="SAM" id="Phobius"/>
    </source>
</evidence>
<evidence type="ECO:0000313" key="4">
    <source>
        <dbReference type="EMBL" id="KPI90338.1"/>
    </source>
</evidence>
<reference evidence="4 5" key="1">
    <citation type="journal article" date="2015" name="PLoS Pathog.">
        <title>Leptomonas seymouri: Adaptations to the Dixenous Life Cycle Analyzed by Genome Sequencing, Transcriptome Profiling and Co-infection with Leishmania donovani.</title>
        <authorList>
            <person name="Kraeva N."/>
            <person name="Butenko A."/>
            <person name="Hlavacova J."/>
            <person name="Kostygov A."/>
            <person name="Myskova J."/>
            <person name="Grybchuk D."/>
            <person name="Lestinova T."/>
            <person name="Votypka J."/>
            <person name="Volf P."/>
            <person name="Opperdoes F."/>
            <person name="Flegontov P."/>
            <person name="Lukes J."/>
            <person name="Yurchenko V."/>
        </authorList>
    </citation>
    <scope>NUCLEOTIDE SEQUENCE [LARGE SCALE GENOMIC DNA]</scope>
    <source>
        <strain evidence="4 5">ATCC 30220</strain>
    </source>
</reference>
<dbReference type="AlphaFoldDB" id="A0A0N1I1W6"/>
<feature type="domain" description="J" evidence="3">
    <location>
        <begin position="10"/>
        <end position="65"/>
    </location>
</feature>
<dbReference type="EMBL" id="LJSK01000007">
    <property type="protein sequence ID" value="KPI90338.1"/>
    <property type="molecule type" value="Genomic_DNA"/>
</dbReference>
<comment type="caution">
    <text evidence="4">The sequence shown here is derived from an EMBL/GenBank/DDBJ whole genome shotgun (WGS) entry which is preliminary data.</text>
</comment>
<evidence type="ECO:0000256" key="1">
    <source>
        <dbReference type="SAM" id="MobiDB-lite"/>
    </source>
</evidence>
<gene>
    <name evidence="4" type="ORF">ABL78_0565</name>
</gene>
<dbReference type="PROSITE" id="PS50076">
    <property type="entry name" value="DNAJ_2"/>
    <property type="match status" value="1"/>
</dbReference>
<evidence type="ECO:0000259" key="3">
    <source>
        <dbReference type="PROSITE" id="PS50076"/>
    </source>
</evidence>
<keyword evidence="5" id="KW-1185">Reference proteome</keyword>
<dbReference type="OrthoDB" id="264058at2759"/>
<dbReference type="InterPro" id="IPR036869">
    <property type="entry name" value="J_dom_sf"/>
</dbReference>
<accession>A0A0N1I1W6</accession>
<keyword evidence="2" id="KW-0472">Membrane</keyword>
<dbReference type="SUPFAM" id="SSF46565">
    <property type="entry name" value="Chaperone J-domain"/>
    <property type="match status" value="1"/>
</dbReference>
<dbReference type="InterPro" id="IPR001623">
    <property type="entry name" value="DnaJ_domain"/>
</dbReference>
<proteinExistence type="predicted"/>